<keyword evidence="1" id="KW-0175">Coiled coil</keyword>
<dbReference type="Pfam" id="PF13715">
    <property type="entry name" value="CarbopepD_reg_2"/>
    <property type="match status" value="1"/>
</dbReference>
<dbReference type="InterPro" id="IPR043741">
    <property type="entry name" value="DUF5686"/>
</dbReference>
<accession>A0A9X1HP78</accession>
<dbReference type="Pfam" id="PF18939">
    <property type="entry name" value="DUF5686"/>
    <property type="match status" value="1"/>
</dbReference>
<keyword evidence="3" id="KW-0121">Carboxypeptidase</keyword>
<gene>
    <name evidence="3" type="ORF">LDX50_05095</name>
</gene>
<comment type="caution">
    <text evidence="3">The sequence shown here is derived from an EMBL/GenBank/DDBJ whole genome shotgun (WGS) entry which is preliminary data.</text>
</comment>
<name>A0A9X1HP78_9BACT</name>
<keyword evidence="4" id="KW-1185">Reference proteome</keyword>
<feature type="signal peptide" evidence="2">
    <location>
        <begin position="1"/>
        <end position="24"/>
    </location>
</feature>
<proteinExistence type="predicted"/>
<dbReference type="EMBL" id="JAIXNE010000001">
    <property type="protein sequence ID" value="MCA6074232.1"/>
    <property type="molecule type" value="Genomic_DNA"/>
</dbReference>
<dbReference type="InterPro" id="IPR008969">
    <property type="entry name" value="CarboxyPept-like_regulatory"/>
</dbReference>
<evidence type="ECO:0000313" key="3">
    <source>
        <dbReference type="EMBL" id="MCA6074232.1"/>
    </source>
</evidence>
<sequence length="872" mass="100021">MTKQLLLTLLISLLFAFQASYSQEANIYGEIRNNEGEPLSFTTVFIKELNNGTTSNAEGNYEISVAPGTYTVYFQYVGYETRSVTITIGGANVRQDMVLQPQTLVLRDVTVTAGKEDPAYTIMRKAIAKSKFHTQQLDRYTARVYIKGAGKLKNAPFFLRKTLEKEGVELDRVFIQESISDIEYIRPGTYKETVISIRTSGENDENASPNAYINGSFYEPELANSVSPLSPKAFSYYRFEYDGTFKEGDAEISRIRVIPRSKGDNVFTGYIQIIEDIWAIHSLELEVTKLGITFDIRQQYAPIRDEVWLPVTHEFLISGVVFGFDFEGKYLASVSDYDITVNPELDVPLTVIDEKVDKELAEKLEDQVKDEALTNIQSQLADGGEVTNKQLRKLLREYEKQERKEQDEPEIISDRTYKIDSMAYKHDSVYWQSIRPVPLSKEEVIGYAKTDSLAEIQRLEAEGDTLRTGKRKKGFQVYDLLLGDTYRIGDGLKFTIDNISGNFNTVDGFDLTSGVQLTKNFENKSWLSIHPTGRYTFSRKAWNYKLETQYGFGPRRKRNDLTLSAGRYIQQFNASEPIHPLLNTIFSLLGEQNYMKIYEHDFIRIGYSKQGSLNKLKLNTNLMYADRRSLDNTTDFKIFNGKGYTSNDPENDILDSTAFVNHQATTFQARLEWRPWLKYRIYNGEKYPVDNSSPTLSFMYRTGLPDILGSDVEFHQVEASFRHSFKIGIQGFADLAVSGGTFLGNNPEYFMDFQHFQGNQTPFITTDPVTSYRLLNYYKYSTNGSYVSVFAQYQFRKFLLTRFPKIRLMGIREGFFANYLGNEVSQYYTEVGYGINYIFRIIRVEAVAAFQDGTYYDWGVRIGIATNLDDIF</sequence>
<dbReference type="Proteomes" id="UP001139409">
    <property type="component" value="Unassembled WGS sequence"/>
</dbReference>
<keyword evidence="2" id="KW-0732">Signal</keyword>
<feature type="chain" id="PRO_5040787928" evidence="2">
    <location>
        <begin position="25"/>
        <end position="872"/>
    </location>
</feature>
<protein>
    <submittedName>
        <fullName evidence="3">DUF5686 and carboxypeptidase regulatory-like domain-containing protein</fullName>
    </submittedName>
</protein>
<dbReference type="RefSeq" id="WP_225697329.1">
    <property type="nucleotide sequence ID" value="NZ_JAIXNE010000001.1"/>
</dbReference>
<dbReference type="SUPFAM" id="SSF49464">
    <property type="entry name" value="Carboxypeptidase regulatory domain-like"/>
    <property type="match status" value="1"/>
</dbReference>
<organism evidence="3 4">
    <name type="scientific">Fulvivirga sedimenti</name>
    <dbReference type="NCBI Taxonomy" id="2879465"/>
    <lineage>
        <taxon>Bacteria</taxon>
        <taxon>Pseudomonadati</taxon>
        <taxon>Bacteroidota</taxon>
        <taxon>Cytophagia</taxon>
        <taxon>Cytophagales</taxon>
        <taxon>Fulvivirgaceae</taxon>
        <taxon>Fulvivirga</taxon>
    </lineage>
</organism>
<keyword evidence="3" id="KW-0378">Hydrolase</keyword>
<dbReference type="AlphaFoldDB" id="A0A9X1HP78"/>
<evidence type="ECO:0000313" key="4">
    <source>
        <dbReference type="Proteomes" id="UP001139409"/>
    </source>
</evidence>
<feature type="coiled-coil region" evidence="1">
    <location>
        <begin position="381"/>
        <end position="408"/>
    </location>
</feature>
<reference evidence="3" key="1">
    <citation type="submission" date="2021-09" db="EMBL/GenBank/DDBJ databases">
        <title>Fulvivirga sp. isolated from coastal sediment.</title>
        <authorList>
            <person name="Yu H."/>
        </authorList>
    </citation>
    <scope>NUCLEOTIDE SEQUENCE</scope>
    <source>
        <strain evidence="3">1062</strain>
    </source>
</reference>
<dbReference type="GO" id="GO:0004180">
    <property type="term" value="F:carboxypeptidase activity"/>
    <property type="evidence" value="ECO:0007669"/>
    <property type="project" value="UniProtKB-KW"/>
</dbReference>
<evidence type="ECO:0000256" key="1">
    <source>
        <dbReference type="SAM" id="Coils"/>
    </source>
</evidence>
<evidence type="ECO:0000256" key="2">
    <source>
        <dbReference type="SAM" id="SignalP"/>
    </source>
</evidence>
<dbReference type="Gene3D" id="2.60.40.1120">
    <property type="entry name" value="Carboxypeptidase-like, regulatory domain"/>
    <property type="match status" value="1"/>
</dbReference>
<keyword evidence="3" id="KW-0645">Protease</keyword>